<evidence type="ECO:0000313" key="2">
    <source>
        <dbReference type="Proteomes" id="UP001281147"/>
    </source>
</evidence>
<evidence type="ECO:0000313" key="1">
    <source>
        <dbReference type="EMBL" id="KAK3686918.1"/>
    </source>
</evidence>
<sequence>MSRRSEEFRSLLTPTEEPGQPLPKNTTGFNFLIQYGRDSVNVTTWLGLAALVQSVLLLTFGRLALIPPAVLLGIRITDTFMMVYGLKRNRYMDGVIQRKTATAFPDGVGNYGNKPADSEVCVFLLGTRCNHPLGALAPGMSDIRAFFPKMTADLEEHREEYGFLTTINWLNADQRQAASEIMNVCYFKNADGLHEFAHSSAHREVWNWWNKHTKHMPHISIWHETYQVPKGSCKTIYINSHISGLNGASRPYTDEMTGKVLYNYPIVDASKGLLKTSAGRMSRSNASEHDAYGDDPYQNQ</sequence>
<keyword evidence="2" id="KW-1185">Reference proteome</keyword>
<protein>
    <submittedName>
        <fullName evidence="1">Uncharacterized protein</fullName>
    </submittedName>
</protein>
<accession>A0ACC3MEB4</accession>
<reference evidence="1" key="1">
    <citation type="submission" date="2023-07" db="EMBL/GenBank/DDBJ databases">
        <title>Black Yeasts Isolated from many extreme environments.</title>
        <authorList>
            <person name="Coleine C."/>
            <person name="Stajich J.E."/>
            <person name="Selbmann L."/>
        </authorList>
    </citation>
    <scope>NUCLEOTIDE SEQUENCE</scope>
    <source>
        <strain evidence="1">CCFEE 5714</strain>
    </source>
</reference>
<dbReference type="Proteomes" id="UP001281147">
    <property type="component" value="Unassembled WGS sequence"/>
</dbReference>
<organism evidence="1 2">
    <name type="scientific">Vermiconidia calcicola</name>
    <dbReference type="NCBI Taxonomy" id="1690605"/>
    <lineage>
        <taxon>Eukaryota</taxon>
        <taxon>Fungi</taxon>
        <taxon>Dikarya</taxon>
        <taxon>Ascomycota</taxon>
        <taxon>Pezizomycotina</taxon>
        <taxon>Dothideomycetes</taxon>
        <taxon>Dothideomycetidae</taxon>
        <taxon>Mycosphaerellales</taxon>
        <taxon>Extremaceae</taxon>
        <taxon>Vermiconidia</taxon>
    </lineage>
</organism>
<comment type="caution">
    <text evidence="1">The sequence shown here is derived from an EMBL/GenBank/DDBJ whole genome shotgun (WGS) entry which is preliminary data.</text>
</comment>
<gene>
    <name evidence="1" type="ORF">LTR37_019360</name>
</gene>
<dbReference type="EMBL" id="JAUTXU010000296">
    <property type="protein sequence ID" value="KAK3686918.1"/>
    <property type="molecule type" value="Genomic_DNA"/>
</dbReference>
<proteinExistence type="predicted"/>
<name>A0ACC3MEB4_9PEZI</name>